<feature type="domain" description="Ferric oxidoreductase" evidence="8">
    <location>
        <begin position="70"/>
        <end position="176"/>
    </location>
</feature>
<dbReference type="GO" id="GO:0016679">
    <property type="term" value="F:oxidoreductase activity, acting on diphenols and related substances as donors"/>
    <property type="evidence" value="ECO:0007669"/>
    <property type="project" value="TreeGrafter"/>
</dbReference>
<dbReference type="GO" id="GO:0010181">
    <property type="term" value="F:FMN binding"/>
    <property type="evidence" value="ECO:0007669"/>
    <property type="project" value="TreeGrafter"/>
</dbReference>
<feature type="transmembrane region" description="Helical" evidence="7">
    <location>
        <begin position="73"/>
        <end position="91"/>
    </location>
</feature>
<reference evidence="9 10" key="1">
    <citation type="submission" date="2019-02" db="EMBL/GenBank/DDBJ databases">
        <title>Genomic Encyclopedia of Type Strains, Phase IV (KMG-IV): sequencing the most valuable type-strain genomes for metagenomic binning, comparative biology and taxonomic classification.</title>
        <authorList>
            <person name="Goeker M."/>
        </authorList>
    </citation>
    <scope>NUCLEOTIDE SEQUENCE [LARGE SCALE GENOMIC DNA]</scope>
    <source>
        <strain evidence="9 10">DSM 28825</strain>
    </source>
</reference>
<evidence type="ECO:0000256" key="4">
    <source>
        <dbReference type="ARBA" id="ARBA00022989"/>
    </source>
</evidence>
<feature type="transmembrane region" description="Helical" evidence="7">
    <location>
        <begin position="7"/>
        <end position="28"/>
    </location>
</feature>
<feature type="transmembrane region" description="Helical" evidence="7">
    <location>
        <begin position="165"/>
        <end position="182"/>
    </location>
</feature>
<keyword evidence="5" id="KW-0408">Iron</keyword>
<dbReference type="InterPro" id="IPR013130">
    <property type="entry name" value="Fe3_Rdtase_TM_dom"/>
</dbReference>
<dbReference type="GO" id="GO:0020037">
    <property type="term" value="F:heme binding"/>
    <property type="evidence" value="ECO:0007669"/>
    <property type="project" value="TreeGrafter"/>
</dbReference>
<feature type="transmembrane region" description="Helical" evidence="7">
    <location>
        <begin position="188"/>
        <end position="205"/>
    </location>
</feature>
<keyword evidence="2" id="KW-0813">Transport</keyword>
<dbReference type="EMBL" id="SHKN01000001">
    <property type="protein sequence ID" value="RZT95542.1"/>
    <property type="molecule type" value="Genomic_DNA"/>
</dbReference>
<sequence length="213" mass="24777">MFLKKKLIGILPILLIAGFVLLKLLQFVEIDFSQQREGLLHFVDVELTEDEADRLDRDFIPGIEYISNLTGTWAVRFLLAAFLMSPVSLLIGRSFPLYFRQSVGIATGVFTMLHVFVFIYTESFLSVFSRAELILGFLAFLIILSLTLTSNKKAMKLLKRRWKRLHRWVYLAVLLVMLHLIILDHSWLVYGILFAFGFVFRIKSVKRFIKTRL</sequence>
<dbReference type="Proteomes" id="UP000293562">
    <property type="component" value="Unassembled WGS sequence"/>
</dbReference>
<keyword evidence="10" id="KW-1185">Reference proteome</keyword>
<comment type="subcellular location">
    <subcellularLocation>
        <location evidence="1">Membrane</location>
        <topology evidence="1">Multi-pass membrane protein</topology>
    </subcellularLocation>
</comment>
<evidence type="ECO:0000256" key="5">
    <source>
        <dbReference type="ARBA" id="ARBA00023004"/>
    </source>
</evidence>
<evidence type="ECO:0000256" key="3">
    <source>
        <dbReference type="ARBA" id="ARBA00022692"/>
    </source>
</evidence>
<evidence type="ECO:0000313" key="10">
    <source>
        <dbReference type="Proteomes" id="UP000293562"/>
    </source>
</evidence>
<dbReference type="AlphaFoldDB" id="A0A4Q7VHH4"/>
<evidence type="ECO:0000259" key="8">
    <source>
        <dbReference type="Pfam" id="PF01794"/>
    </source>
</evidence>
<dbReference type="PANTHER" id="PTHR36964">
    <property type="entry name" value="PROTEIN-METHIONINE-SULFOXIDE REDUCTASE HEME-BINDING SUBUNIT MSRQ"/>
    <property type="match status" value="1"/>
</dbReference>
<dbReference type="OrthoDB" id="1115964at2"/>
<feature type="transmembrane region" description="Helical" evidence="7">
    <location>
        <begin position="103"/>
        <end position="121"/>
    </location>
</feature>
<dbReference type="RefSeq" id="WP_130305500.1">
    <property type="nucleotide sequence ID" value="NZ_SHKN01000001.1"/>
</dbReference>
<accession>A0A4Q7VHH4</accession>
<organism evidence="9 10">
    <name type="scientific">Ancylomarina subtilis</name>
    <dbReference type="NCBI Taxonomy" id="1639035"/>
    <lineage>
        <taxon>Bacteria</taxon>
        <taxon>Pseudomonadati</taxon>
        <taxon>Bacteroidota</taxon>
        <taxon>Bacteroidia</taxon>
        <taxon>Marinilabiliales</taxon>
        <taxon>Marinifilaceae</taxon>
        <taxon>Ancylomarina</taxon>
    </lineage>
</organism>
<dbReference type="Pfam" id="PF01794">
    <property type="entry name" value="Ferric_reduct"/>
    <property type="match status" value="1"/>
</dbReference>
<dbReference type="PANTHER" id="PTHR36964:SF1">
    <property type="entry name" value="PROTEIN-METHIONINE-SULFOXIDE REDUCTASE HEME-BINDING SUBUNIT MSRQ"/>
    <property type="match status" value="1"/>
</dbReference>
<feature type="transmembrane region" description="Helical" evidence="7">
    <location>
        <begin position="127"/>
        <end position="144"/>
    </location>
</feature>
<name>A0A4Q7VHH4_9BACT</name>
<gene>
    <name evidence="9" type="ORF">EV201_0165</name>
</gene>
<evidence type="ECO:0000256" key="6">
    <source>
        <dbReference type="ARBA" id="ARBA00023136"/>
    </source>
</evidence>
<dbReference type="GO" id="GO:0005886">
    <property type="term" value="C:plasma membrane"/>
    <property type="evidence" value="ECO:0007669"/>
    <property type="project" value="TreeGrafter"/>
</dbReference>
<evidence type="ECO:0000256" key="7">
    <source>
        <dbReference type="SAM" id="Phobius"/>
    </source>
</evidence>
<evidence type="ECO:0000256" key="2">
    <source>
        <dbReference type="ARBA" id="ARBA00022448"/>
    </source>
</evidence>
<keyword evidence="3 7" id="KW-0812">Transmembrane</keyword>
<comment type="caution">
    <text evidence="9">The sequence shown here is derived from an EMBL/GenBank/DDBJ whole genome shotgun (WGS) entry which is preliminary data.</text>
</comment>
<keyword evidence="6 7" id="KW-0472">Membrane</keyword>
<evidence type="ECO:0000256" key="1">
    <source>
        <dbReference type="ARBA" id="ARBA00004141"/>
    </source>
</evidence>
<evidence type="ECO:0000313" key="9">
    <source>
        <dbReference type="EMBL" id="RZT95542.1"/>
    </source>
</evidence>
<proteinExistence type="predicted"/>
<protein>
    <submittedName>
        <fullName evidence="9">Sulfoxide reductase heme-binding subunit YedZ</fullName>
    </submittedName>
</protein>
<keyword evidence="4 7" id="KW-1133">Transmembrane helix</keyword>
<dbReference type="InterPro" id="IPR022837">
    <property type="entry name" value="MsrQ-like"/>
</dbReference>